<dbReference type="Proteomes" id="UP000266915">
    <property type="component" value="Unassembled WGS sequence"/>
</dbReference>
<proteinExistence type="predicted"/>
<reference evidence="1 2" key="1">
    <citation type="submission" date="2018-11" db="EMBL/GenBank/DDBJ databases">
        <title>Sequencing the genomes of 1000 actinobacteria strains.</title>
        <authorList>
            <person name="Klenk H.-P."/>
        </authorList>
    </citation>
    <scope>NUCLEOTIDE SEQUENCE [LARGE SCALE GENOMIC DNA]</scope>
    <source>
        <strain evidence="1 2">DSM 14012</strain>
    </source>
</reference>
<keyword evidence="2" id="KW-1185">Reference proteome</keyword>
<accession>A0A3N2BLQ8</accession>
<protein>
    <submittedName>
        <fullName evidence="1">Uncharacterized protein</fullName>
    </submittedName>
</protein>
<dbReference type="RefSeq" id="WP_085514087.1">
    <property type="nucleotide sequence ID" value="NZ_FXAP01000007.1"/>
</dbReference>
<dbReference type="AlphaFoldDB" id="A0A3N2BLQ8"/>
<evidence type="ECO:0000313" key="1">
    <source>
        <dbReference type="EMBL" id="ROR76138.1"/>
    </source>
</evidence>
<name>A0A3N2BLQ8_9MICO</name>
<evidence type="ECO:0000313" key="2">
    <source>
        <dbReference type="Proteomes" id="UP000266915"/>
    </source>
</evidence>
<organism evidence="1 2">
    <name type="scientific">Plantibacter flavus</name>
    <dbReference type="NCBI Taxonomy" id="150123"/>
    <lineage>
        <taxon>Bacteria</taxon>
        <taxon>Bacillati</taxon>
        <taxon>Actinomycetota</taxon>
        <taxon>Actinomycetes</taxon>
        <taxon>Micrococcales</taxon>
        <taxon>Microbacteriaceae</taxon>
        <taxon>Plantibacter</taxon>
    </lineage>
</organism>
<dbReference type="EMBL" id="RKHL01000002">
    <property type="protein sequence ID" value="ROR76138.1"/>
    <property type="molecule type" value="Genomic_DNA"/>
</dbReference>
<sequence length="298" mass="32116">MTSTNHQTDRELQADARAWAKFTGVSYTTSLRQLTAPEAQGLLGPRLSARHLIRTLTEHPIVGSREEVPVLREHGITVPGQNDMGRAWSFGGRVDFAQLALISDVLRMFSPVSDGTKPAVGSYSAKHFAENFLNGIVSYVSNGRLIWAAAALGLPLGPREVGSPNIKIGLPKLEYDYARRSVGHGHTRPKADQHRPPGFEALSLRVKQLVAGDAVAPRQVPVASAPVESAFSAWLVDQAGLDTAIGDLARDYSAGIDSSEHRIAESPEDLLAILDDVGCIPRVYELAQEAGAEWRATA</sequence>
<comment type="caution">
    <text evidence="1">The sequence shown here is derived from an EMBL/GenBank/DDBJ whole genome shotgun (WGS) entry which is preliminary data.</text>
</comment>
<gene>
    <name evidence="1" type="ORF">EDD42_4091</name>
</gene>